<accession>A0ABD2L0F4</accession>
<keyword evidence="4" id="KW-1185">Reference proteome</keyword>
<feature type="coiled-coil region" evidence="1">
    <location>
        <begin position="256"/>
        <end position="300"/>
    </location>
</feature>
<keyword evidence="1" id="KW-0175">Coiled coil</keyword>
<name>A0ABD2L0F4_9BILA</name>
<evidence type="ECO:0000256" key="2">
    <source>
        <dbReference type="SAM" id="MobiDB-lite"/>
    </source>
</evidence>
<dbReference type="Proteomes" id="UP001620626">
    <property type="component" value="Unassembled WGS sequence"/>
</dbReference>
<evidence type="ECO:0000313" key="4">
    <source>
        <dbReference type="Proteomes" id="UP001620626"/>
    </source>
</evidence>
<evidence type="ECO:0000313" key="3">
    <source>
        <dbReference type="EMBL" id="KAL3108646.1"/>
    </source>
</evidence>
<evidence type="ECO:0000256" key="1">
    <source>
        <dbReference type="SAM" id="Coils"/>
    </source>
</evidence>
<feature type="region of interest" description="Disordered" evidence="2">
    <location>
        <begin position="98"/>
        <end position="157"/>
    </location>
</feature>
<dbReference type="EMBL" id="JBICBT010000590">
    <property type="protein sequence ID" value="KAL3108646.1"/>
    <property type="molecule type" value="Genomic_DNA"/>
</dbReference>
<proteinExistence type="predicted"/>
<sequence>MPTAGEMVHEEEQQEKMTKTNFEEAKEEKGRKATIRGGGRRSKRRRCQRNRTASCSSEKEKQTQQFDGIGGATPLRQKRLFLPAAADSCGKATKVWHGEKQRVKMARVETAAEGGGGDSDGTMAGGRTLNSSSGISARHHQTQSRNALKPRAPNNTTSFLMSDLEKRQQHDEDDQQQHTDALGQVAGTQRGQKVLGSKEVGGATNGGHHLTTPMMAGGGALLAEGGDGTDIEEQRDADFEECLFSTSIERIERLSREEVNRELLLADRDNRMLKQRVTLLRDSYQQIQEENRKLKSLLSDNGMNSL</sequence>
<reference evidence="3 4" key="1">
    <citation type="submission" date="2024-10" db="EMBL/GenBank/DDBJ databases">
        <authorList>
            <person name="Kim D."/>
        </authorList>
    </citation>
    <scope>NUCLEOTIDE SEQUENCE [LARGE SCALE GENOMIC DNA]</scope>
    <source>
        <strain evidence="3">BH-2024</strain>
    </source>
</reference>
<comment type="caution">
    <text evidence="3">The sequence shown here is derived from an EMBL/GenBank/DDBJ whole genome shotgun (WGS) entry which is preliminary data.</text>
</comment>
<feature type="compositionally biased region" description="Basic and acidic residues" evidence="2">
    <location>
        <begin position="7"/>
        <end position="31"/>
    </location>
</feature>
<feature type="compositionally biased region" description="Basic residues" evidence="2">
    <location>
        <begin position="32"/>
        <end position="49"/>
    </location>
</feature>
<protein>
    <submittedName>
        <fullName evidence="3">Uncharacterized protein</fullName>
    </submittedName>
</protein>
<dbReference type="AlphaFoldDB" id="A0ABD2L0F4"/>
<feature type="region of interest" description="Disordered" evidence="2">
    <location>
        <begin position="1"/>
        <end position="71"/>
    </location>
</feature>
<gene>
    <name evidence="3" type="ORF">niasHT_015568</name>
</gene>
<organism evidence="3 4">
    <name type="scientific">Heterodera trifolii</name>
    <dbReference type="NCBI Taxonomy" id="157864"/>
    <lineage>
        <taxon>Eukaryota</taxon>
        <taxon>Metazoa</taxon>
        <taxon>Ecdysozoa</taxon>
        <taxon>Nematoda</taxon>
        <taxon>Chromadorea</taxon>
        <taxon>Rhabditida</taxon>
        <taxon>Tylenchina</taxon>
        <taxon>Tylenchomorpha</taxon>
        <taxon>Tylenchoidea</taxon>
        <taxon>Heteroderidae</taxon>
        <taxon>Heteroderinae</taxon>
        <taxon>Heterodera</taxon>
    </lineage>
</organism>